<name>A0ABU2BE53_9CORY</name>
<feature type="domain" description="DUF7824" evidence="1">
    <location>
        <begin position="491"/>
        <end position="547"/>
    </location>
</feature>
<keyword evidence="3" id="KW-1185">Reference proteome</keyword>
<sequence>MPVNPNLQAAVKVFHKLGWNEVTRKNLMELPTGTSEQRAVAVAGLKSGAWETWDENLRRPYNHAGVKLQKLALFAIRMGVSAPRTVSLLNQHVRSYPASVLFPLIAQRGEKFATQFIKAVYGTRVPRPSDFYTSFEHHTTCIRLVAGLGGFSVPVPAVAGYIQDWSTFMVSLLPEHLDPTDTDWMSKPWHMYEDISFQTCAPLFREHVEKGIATNVSILGSFGKVLVAGALLGLLERDEVLTLLMQRLETAQRPVERHRMVEYLVTDLAITDAEMLAHLDLFIAALATSDATYCSAFGPKVIALAPEPKLVDAAIGPLHLTTATGQHKTLKSLLDKPVPTQETIATLEPRIRELAGSRNSTVAKLAGKLLEHWNLHCQAPHAVTELLPWQATPPLWNCPKFDKGPVTLEGFIDAERQLTPLRVDIHSEKRDALLVALANDDMGVARRAASTSTCYEFQQWARGEEILRGSARRLGVMQARAVAIADNLGTIPVLLSEPTYQDLSIDFTDLMQRLAQYQAAGVEAMEPDLQLALFRLNLDTADPELALECTVPVRVLRTHLSLARKSAGDIIAAYIRDPLPEPPLDETSFRELTTGCNTYAPDAPLYPRSIRNLPNRLSRIYTLEKGIPVGLFPAWRVAPTTRLVRSSIGKSRWTAAEIACDVTQLARSRQPLGAGFVMNLLALQQPGPLPVHEKTASALFDAWDRGLLIPGVADATLVEWAVSPTKLKGLGKTLEQLAHEGLLSLVWPVLDPLLQWTMKAPKSPAGTSEIAEAILSLVPSVIHAVVSGEADANQLKLPGVQHYAAQPQSNNTTKAARKTLTLIPAELL</sequence>
<proteinExistence type="predicted"/>
<dbReference type="EMBL" id="JAVDYF010000001">
    <property type="protein sequence ID" value="MDR7356249.1"/>
    <property type="molecule type" value="Genomic_DNA"/>
</dbReference>
<organism evidence="2 3">
    <name type="scientific">Corynebacterium felinum</name>
    <dbReference type="NCBI Taxonomy" id="131318"/>
    <lineage>
        <taxon>Bacteria</taxon>
        <taxon>Bacillati</taxon>
        <taxon>Actinomycetota</taxon>
        <taxon>Actinomycetes</taxon>
        <taxon>Mycobacteriales</taxon>
        <taxon>Corynebacteriaceae</taxon>
        <taxon>Corynebacterium</taxon>
    </lineage>
</organism>
<dbReference type="Pfam" id="PF25148">
    <property type="entry name" value="DUF7824"/>
    <property type="match status" value="1"/>
</dbReference>
<dbReference type="RefSeq" id="WP_277105253.1">
    <property type="nucleotide sequence ID" value="NZ_BAAAJS010000032.1"/>
</dbReference>
<protein>
    <recommendedName>
        <fullName evidence="1">DUF7824 domain-containing protein</fullName>
    </recommendedName>
</protein>
<reference evidence="2 3" key="1">
    <citation type="submission" date="2023-07" db="EMBL/GenBank/DDBJ databases">
        <title>Sequencing the genomes of 1000 actinobacteria strains.</title>
        <authorList>
            <person name="Klenk H.-P."/>
        </authorList>
    </citation>
    <scope>NUCLEOTIDE SEQUENCE [LARGE SCALE GENOMIC DNA]</scope>
    <source>
        <strain evidence="2 3">DSM 44508</strain>
    </source>
</reference>
<dbReference type="Proteomes" id="UP001183619">
    <property type="component" value="Unassembled WGS sequence"/>
</dbReference>
<accession>A0ABU2BE53</accession>
<evidence type="ECO:0000259" key="1">
    <source>
        <dbReference type="Pfam" id="PF25148"/>
    </source>
</evidence>
<evidence type="ECO:0000313" key="3">
    <source>
        <dbReference type="Proteomes" id="UP001183619"/>
    </source>
</evidence>
<gene>
    <name evidence="2" type="ORF">J2S37_002787</name>
</gene>
<comment type="caution">
    <text evidence="2">The sequence shown here is derived from an EMBL/GenBank/DDBJ whole genome shotgun (WGS) entry which is preliminary data.</text>
</comment>
<evidence type="ECO:0000313" key="2">
    <source>
        <dbReference type="EMBL" id="MDR7356249.1"/>
    </source>
</evidence>
<dbReference type="InterPro" id="IPR056726">
    <property type="entry name" value="DUF7824"/>
</dbReference>